<feature type="domain" description="Pyrrolo-quinoline quinone repeat" evidence="2">
    <location>
        <begin position="290"/>
        <end position="362"/>
    </location>
</feature>
<feature type="domain" description="Pyrrolo-quinoline quinone repeat" evidence="2">
    <location>
        <begin position="206"/>
        <end position="286"/>
    </location>
</feature>
<protein>
    <submittedName>
        <fullName evidence="3">PQQ-binding-like beta-propeller repeat protein</fullName>
    </submittedName>
</protein>
<organism evidence="3 4">
    <name type="scientific">Haloarcula saliterrae</name>
    <dbReference type="NCBI Taxonomy" id="2950534"/>
    <lineage>
        <taxon>Archaea</taxon>
        <taxon>Methanobacteriati</taxon>
        <taxon>Methanobacteriota</taxon>
        <taxon>Stenosarchaea group</taxon>
        <taxon>Halobacteria</taxon>
        <taxon>Halobacteriales</taxon>
        <taxon>Haloarculaceae</taxon>
        <taxon>Haloarcula</taxon>
    </lineage>
</organism>
<feature type="domain" description="Pyrrolo-quinoline quinone repeat" evidence="2">
    <location>
        <begin position="91"/>
        <end position="198"/>
    </location>
</feature>
<dbReference type="SMART" id="SM00564">
    <property type="entry name" value="PQQ"/>
    <property type="match status" value="5"/>
</dbReference>
<dbReference type="InterPro" id="IPR018391">
    <property type="entry name" value="PQQ_b-propeller_rpt"/>
</dbReference>
<dbReference type="RefSeq" id="WP_310919975.1">
    <property type="nucleotide sequence ID" value="NZ_JAMQON010000003.1"/>
</dbReference>
<sequence>MPSPGPRATAPGSSHTDSSRVRISRRTALASLGTALTGALAGCNALGGGSDTGVFHDGDWRSYGNGPTNTNRVAGGAPEPGGHQVLEPRTWAYAPPVVHDGVAYFSTDQRVVALATDGTRQWSRTLDSEAFGVPAIDPDRGRLYVPTIGEEPAVGTDTEPATLTALSLADGSVLDTQRVGDERTYGVTVVDGDVYARSATTCVRLAPDGTERWRRSLDPLVYDEFNLGDETATQIAPAVTADGVYVPDRDALVRLDRETGEEQWRVAVETAYAASVVDDGGVVQTGWREVVAASPDGSVRWRRDLHSRAAAAAAGGDVYVAAGDLHELDGATGETNWQVHLPSEGTAAPVVTDDSVLVATGNVHAFRRETEGLFGPDRTRWETSAGYASEYASPVVAAGRVFVVGLSGLQAFYADGA</sequence>
<dbReference type="Gene3D" id="2.130.10.10">
    <property type="entry name" value="YVTN repeat-like/Quinoprotein amine dehydrogenase"/>
    <property type="match status" value="1"/>
</dbReference>
<dbReference type="InterPro" id="IPR002372">
    <property type="entry name" value="PQQ_rpt_dom"/>
</dbReference>
<evidence type="ECO:0000313" key="3">
    <source>
        <dbReference type="EMBL" id="MDS0260307.1"/>
    </source>
</evidence>
<proteinExistence type="predicted"/>
<accession>A0ABU2FDG3</accession>
<dbReference type="PANTHER" id="PTHR34512:SF30">
    <property type="entry name" value="OUTER MEMBRANE PROTEIN ASSEMBLY FACTOR BAMB"/>
    <property type="match status" value="1"/>
</dbReference>
<keyword evidence="4" id="KW-1185">Reference proteome</keyword>
<dbReference type="Proteomes" id="UP001259659">
    <property type="component" value="Unassembled WGS sequence"/>
</dbReference>
<dbReference type="Gene3D" id="2.40.128.630">
    <property type="match status" value="1"/>
</dbReference>
<gene>
    <name evidence="3" type="ORF">NDI56_12960</name>
</gene>
<dbReference type="SUPFAM" id="SSF50998">
    <property type="entry name" value="Quinoprotein alcohol dehydrogenase-like"/>
    <property type="match status" value="1"/>
</dbReference>
<dbReference type="EMBL" id="JAMQON010000003">
    <property type="protein sequence ID" value="MDS0260307.1"/>
    <property type="molecule type" value="Genomic_DNA"/>
</dbReference>
<dbReference type="Pfam" id="PF13360">
    <property type="entry name" value="PQQ_2"/>
    <property type="match status" value="3"/>
</dbReference>
<dbReference type="PANTHER" id="PTHR34512">
    <property type="entry name" value="CELL SURFACE PROTEIN"/>
    <property type="match status" value="1"/>
</dbReference>
<evidence type="ECO:0000256" key="1">
    <source>
        <dbReference type="SAM" id="MobiDB-lite"/>
    </source>
</evidence>
<evidence type="ECO:0000259" key="2">
    <source>
        <dbReference type="Pfam" id="PF13360"/>
    </source>
</evidence>
<feature type="region of interest" description="Disordered" evidence="1">
    <location>
        <begin position="1"/>
        <end position="22"/>
    </location>
</feature>
<dbReference type="Gene3D" id="2.40.10.480">
    <property type="match status" value="1"/>
</dbReference>
<name>A0ABU2FDG3_9EURY</name>
<dbReference type="InterPro" id="IPR011047">
    <property type="entry name" value="Quinoprotein_ADH-like_sf"/>
</dbReference>
<evidence type="ECO:0000313" key="4">
    <source>
        <dbReference type="Proteomes" id="UP001259659"/>
    </source>
</evidence>
<reference evidence="3 4" key="1">
    <citation type="submission" date="2022-06" db="EMBL/GenBank/DDBJ databases">
        <title>Haloarcula sp. a new haloarchaeum isolate from saline soil.</title>
        <authorList>
            <person name="Strakova D."/>
            <person name="Galisteo C."/>
            <person name="Sanchez-Porro C."/>
            <person name="Ventosa A."/>
        </authorList>
    </citation>
    <scope>NUCLEOTIDE SEQUENCE [LARGE SCALE GENOMIC DNA]</scope>
    <source>
        <strain evidence="3 4">S1CR25-12</strain>
    </source>
</reference>
<dbReference type="InterPro" id="IPR015943">
    <property type="entry name" value="WD40/YVTN_repeat-like_dom_sf"/>
</dbReference>
<comment type="caution">
    <text evidence="3">The sequence shown here is derived from an EMBL/GenBank/DDBJ whole genome shotgun (WGS) entry which is preliminary data.</text>
</comment>